<keyword evidence="3" id="KW-1185">Reference proteome</keyword>
<dbReference type="AlphaFoldDB" id="A0A4P9VPB5"/>
<dbReference type="InterPro" id="IPR025489">
    <property type="entry name" value="DUF4381"/>
</dbReference>
<dbReference type="Proteomes" id="UP000257039">
    <property type="component" value="Unassembled WGS sequence"/>
</dbReference>
<name>A0A4P9VPB5_9GAMM</name>
<keyword evidence="1" id="KW-1133">Transmembrane helix</keyword>
<reference evidence="2 3" key="1">
    <citation type="submission" date="2017-04" db="EMBL/GenBank/DDBJ databases">
        <title>Draft genome sequence of Zooshikella ganghwensis VG4 isolated from Red Sea sediments.</title>
        <authorList>
            <person name="Rehman Z."/>
            <person name="Alam I."/>
            <person name="Kamau A."/>
            <person name="Bajic V."/>
            <person name="Leiknes T."/>
        </authorList>
    </citation>
    <scope>NUCLEOTIDE SEQUENCE [LARGE SCALE GENOMIC DNA]</scope>
    <source>
        <strain evidence="2 3">VG4</strain>
    </source>
</reference>
<accession>A0A4P9VPB5</accession>
<sequence>MNALNPQLTQALSELKPIHEPPPISWWPLSPGWWILAVMAIAVIIFCGWHLFRYWQRFQHKRRLLAELDKIWQHYQQHQATSTYLHQANQYLKQTLLQTQSRANIASLSGQQWLKILDQASHSKAFTEGVGQALGVTSYQPNPLCNTEHLHALLINWTKKASWLNYTGPGY</sequence>
<evidence type="ECO:0000313" key="2">
    <source>
        <dbReference type="EMBL" id="RDH43960.1"/>
    </source>
</evidence>
<dbReference type="Pfam" id="PF14316">
    <property type="entry name" value="DUF4381"/>
    <property type="match status" value="1"/>
</dbReference>
<dbReference type="RefSeq" id="WP_094787186.1">
    <property type="nucleotide sequence ID" value="NZ_NDXW01000001.1"/>
</dbReference>
<dbReference type="EMBL" id="NDXW01000001">
    <property type="protein sequence ID" value="RDH43960.1"/>
    <property type="molecule type" value="Genomic_DNA"/>
</dbReference>
<organism evidence="2 3">
    <name type="scientific">Zooshikella ganghwensis</name>
    <dbReference type="NCBI Taxonomy" id="202772"/>
    <lineage>
        <taxon>Bacteria</taxon>
        <taxon>Pseudomonadati</taxon>
        <taxon>Pseudomonadota</taxon>
        <taxon>Gammaproteobacteria</taxon>
        <taxon>Oceanospirillales</taxon>
        <taxon>Zooshikellaceae</taxon>
        <taxon>Zooshikella</taxon>
    </lineage>
</organism>
<comment type="caution">
    <text evidence="2">The sequence shown here is derived from an EMBL/GenBank/DDBJ whole genome shotgun (WGS) entry which is preliminary data.</text>
</comment>
<evidence type="ECO:0000256" key="1">
    <source>
        <dbReference type="SAM" id="Phobius"/>
    </source>
</evidence>
<evidence type="ECO:0000313" key="3">
    <source>
        <dbReference type="Proteomes" id="UP000257039"/>
    </source>
</evidence>
<keyword evidence="1" id="KW-0472">Membrane</keyword>
<gene>
    <name evidence="2" type="ORF">B9G39_11165</name>
</gene>
<feature type="transmembrane region" description="Helical" evidence="1">
    <location>
        <begin position="32"/>
        <end position="52"/>
    </location>
</feature>
<protein>
    <submittedName>
        <fullName evidence="2">DUF4381 domain-containing protein</fullName>
    </submittedName>
</protein>
<keyword evidence="1" id="KW-0812">Transmembrane</keyword>
<proteinExistence type="predicted"/>